<dbReference type="Gene3D" id="3.90.1150.10">
    <property type="entry name" value="Aspartate Aminotransferase, domain 1"/>
    <property type="match status" value="1"/>
</dbReference>
<keyword evidence="4" id="KW-1185">Reference proteome</keyword>
<comment type="similarity">
    <text evidence="2">Belongs to the DegT/DnrJ/EryC1 family.</text>
</comment>
<dbReference type="GO" id="GO:0008483">
    <property type="term" value="F:transaminase activity"/>
    <property type="evidence" value="ECO:0007669"/>
    <property type="project" value="TreeGrafter"/>
</dbReference>
<gene>
    <name evidence="3" type="ORF">FB461_1060</name>
</gene>
<dbReference type="GO" id="GO:0030170">
    <property type="term" value="F:pyridoxal phosphate binding"/>
    <property type="evidence" value="ECO:0007669"/>
    <property type="project" value="TreeGrafter"/>
</dbReference>
<proteinExistence type="inferred from homology"/>
<dbReference type="RefSeq" id="WP_142119581.1">
    <property type="nucleotide sequence ID" value="NZ_BAAASV010000007.1"/>
</dbReference>
<keyword evidence="2" id="KW-0663">Pyridoxal phosphate</keyword>
<dbReference type="OrthoDB" id="3181046at2"/>
<protein>
    <submittedName>
        <fullName evidence="3">dTDP-4-amino-4,6-dideoxygalactose transaminase</fullName>
    </submittedName>
</protein>
<evidence type="ECO:0000256" key="1">
    <source>
        <dbReference type="ARBA" id="ARBA00001933"/>
    </source>
</evidence>
<dbReference type="AlphaFoldDB" id="A0A542ZW14"/>
<dbReference type="Proteomes" id="UP000315389">
    <property type="component" value="Unassembled WGS sequence"/>
</dbReference>
<name>A0A542ZW14_RARFA</name>
<dbReference type="Gene3D" id="3.40.640.10">
    <property type="entry name" value="Type I PLP-dependent aspartate aminotransferase-like (Major domain)"/>
    <property type="match status" value="1"/>
</dbReference>
<dbReference type="InterPro" id="IPR015422">
    <property type="entry name" value="PyrdxlP-dep_Trfase_small"/>
</dbReference>
<comment type="cofactor">
    <cofactor evidence="1">
        <name>pyridoxal 5'-phosphate</name>
        <dbReference type="ChEBI" id="CHEBI:597326"/>
    </cofactor>
</comment>
<dbReference type="SUPFAM" id="SSF53383">
    <property type="entry name" value="PLP-dependent transferases"/>
    <property type="match status" value="1"/>
</dbReference>
<sequence length="386" mass="41158">MSSDSAATARLRAELAAVTGTNGEDWFFVFKARYGMQAVFDALRANRAGTEVLTQVLTCSTAIDPILAAGLTPRYGEVAEDTLALDPASAVVGSATAAVVVQHTFGIIADEATAALRERAHGAGALLVEDSAHCVARLARDAGGEPLADVSVHSFGVDKILRTRFGGAIWVNPELADRSLRDGLRASLGSLPGLSRRLDWVTRINRGQSAVLNRLPGKIGGPLRSGLARVGLFEYVVSPIEQRGRLPYAPMASSPWIDDQARAHLESLAPNEAQRRAAVAVYQRELAGHIDFPAILGGDAQPLVRFPIRVPQAEALISNLASQGYFAGRWYRPAIFPGPVDASAYGYAPGTLPRTERIIDEIVNLPTNVPPEAAASIAARVRDFLR</sequence>
<dbReference type="PANTHER" id="PTHR30244">
    <property type="entry name" value="TRANSAMINASE"/>
    <property type="match status" value="1"/>
</dbReference>
<evidence type="ECO:0000313" key="4">
    <source>
        <dbReference type="Proteomes" id="UP000315389"/>
    </source>
</evidence>
<dbReference type="Pfam" id="PF01041">
    <property type="entry name" value="DegT_DnrJ_EryC1"/>
    <property type="match status" value="2"/>
</dbReference>
<comment type="caution">
    <text evidence="3">The sequence shown here is derived from an EMBL/GenBank/DDBJ whole genome shotgun (WGS) entry which is preliminary data.</text>
</comment>
<dbReference type="InterPro" id="IPR000653">
    <property type="entry name" value="DegT/StrS_aminotransferase"/>
</dbReference>
<organism evidence="3 4">
    <name type="scientific">Rarobacter faecitabidus</name>
    <dbReference type="NCBI Taxonomy" id="13243"/>
    <lineage>
        <taxon>Bacteria</taxon>
        <taxon>Bacillati</taxon>
        <taxon>Actinomycetota</taxon>
        <taxon>Actinomycetes</taxon>
        <taxon>Micrococcales</taxon>
        <taxon>Rarobacteraceae</taxon>
        <taxon>Rarobacter</taxon>
    </lineage>
</organism>
<dbReference type="InterPro" id="IPR015424">
    <property type="entry name" value="PyrdxlP-dep_Trfase"/>
</dbReference>
<evidence type="ECO:0000313" key="3">
    <source>
        <dbReference type="EMBL" id="TQL64554.1"/>
    </source>
</evidence>
<dbReference type="InterPro" id="IPR015421">
    <property type="entry name" value="PyrdxlP-dep_Trfase_major"/>
</dbReference>
<dbReference type="GO" id="GO:0000271">
    <property type="term" value="P:polysaccharide biosynthetic process"/>
    <property type="evidence" value="ECO:0007669"/>
    <property type="project" value="TreeGrafter"/>
</dbReference>
<accession>A0A542ZW14</accession>
<dbReference type="PANTHER" id="PTHR30244:SF34">
    <property type="entry name" value="DTDP-4-AMINO-4,6-DIDEOXYGALACTOSE TRANSAMINASE"/>
    <property type="match status" value="1"/>
</dbReference>
<dbReference type="EMBL" id="VFOS01000001">
    <property type="protein sequence ID" value="TQL64554.1"/>
    <property type="molecule type" value="Genomic_DNA"/>
</dbReference>
<reference evidence="3 4" key="1">
    <citation type="submission" date="2019-06" db="EMBL/GenBank/DDBJ databases">
        <title>Sequencing the genomes of 1000 actinobacteria strains.</title>
        <authorList>
            <person name="Klenk H.-P."/>
        </authorList>
    </citation>
    <scope>NUCLEOTIDE SEQUENCE [LARGE SCALE GENOMIC DNA]</scope>
    <source>
        <strain evidence="3 4">DSM 4813</strain>
    </source>
</reference>
<evidence type="ECO:0000256" key="2">
    <source>
        <dbReference type="RuleBase" id="RU004508"/>
    </source>
</evidence>